<gene>
    <name evidence="2" type="ORF">FM101_04575</name>
</gene>
<accession>A0A1R4FLI8</accession>
<dbReference type="EMBL" id="FUHW01000020">
    <property type="protein sequence ID" value="SJM56677.1"/>
    <property type="molecule type" value="Genomic_DNA"/>
</dbReference>
<reference evidence="2 3" key="1">
    <citation type="submission" date="2017-02" db="EMBL/GenBank/DDBJ databases">
        <authorList>
            <person name="Peterson S.W."/>
        </authorList>
    </citation>
    <scope>NUCLEOTIDE SEQUENCE [LARGE SCALE GENOMIC DNA]</scope>
    <source>
        <strain evidence="2 3">B Ar 00.02</strain>
    </source>
</reference>
<feature type="chain" id="PRO_5038566295" evidence="1">
    <location>
        <begin position="33"/>
        <end position="234"/>
    </location>
</feature>
<feature type="signal peptide" evidence="1">
    <location>
        <begin position="1"/>
        <end position="32"/>
    </location>
</feature>
<evidence type="ECO:0000313" key="2">
    <source>
        <dbReference type="EMBL" id="SJM56677.1"/>
    </source>
</evidence>
<proteinExistence type="predicted"/>
<dbReference type="AlphaFoldDB" id="A0A1R4FLI8"/>
<organism evidence="2 3">
    <name type="scientific">Arthrobacter rhombi</name>
    <dbReference type="NCBI Taxonomy" id="71253"/>
    <lineage>
        <taxon>Bacteria</taxon>
        <taxon>Bacillati</taxon>
        <taxon>Actinomycetota</taxon>
        <taxon>Actinomycetes</taxon>
        <taxon>Micrococcales</taxon>
        <taxon>Micrococcaceae</taxon>
        <taxon>Arthrobacter</taxon>
    </lineage>
</organism>
<protein>
    <submittedName>
        <fullName evidence="2">Uncharacterized protein</fullName>
    </submittedName>
</protein>
<dbReference type="Proteomes" id="UP000195913">
    <property type="component" value="Unassembled WGS sequence"/>
</dbReference>
<evidence type="ECO:0000313" key="3">
    <source>
        <dbReference type="Proteomes" id="UP000195913"/>
    </source>
</evidence>
<dbReference type="RefSeq" id="WP_086996075.1">
    <property type="nucleotide sequence ID" value="NZ_FUHW01000020.1"/>
</dbReference>
<sequence>MRSSTRKKTSLLSAGAVISLAAGLIAAPAATAAPRPVDVTGFTVKDMVFSKPGCKSNTVTARIKTSKTVEDFDADAIVTRNGYWEDLLFFDKSSTSERMLLCDGQGLGAYKVGPTDVYGETTTSWFDFTDRTTKTFSVRGKAKAGISTSRKAKYVTVKVSAKYYNPNAYGYSSFSPKSVKIQRKTTGGWKTIKTVNLKKGKASYRSYRSSKASYRAVVPQYSKTTSAVSATSRR</sequence>
<keyword evidence="3" id="KW-1185">Reference proteome</keyword>
<name>A0A1R4FLI8_9MICC</name>
<keyword evidence="1" id="KW-0732">Signal</keyword>
<evidence type="ECO:0000256" key="1">
    <source>
        <dbReference type="SAM" id="SignalP"/>
    </source>
</evidence>